<name>A0A2T9Z7E7_9FUNG</name>
<keyword evidence="2" id="KW-1185">Reference proteome</keyword>
<protein>
    <recommendedName>
        <fullName evidence="3">Alpha-ketoglutarate-dependent dioxygenase AlkB-like domain-containing protein</fullName>
    </recommendedName>
</protein>
<dbReference type="InterPro" id="IPR037151">
    <property type="entry name" value="AlkB-like_sf"/>
</dbReference>
<evidence type="ECO:0008006" key="3">
    <source>
        <dbReference type="Google" id="ProtNLM"/>
    </source>
</evidence>
<dbReference type="OrthoDB" id="28127at2759"/>
<sequence>MFARAYFPNITKVVKYHRIGNVSYISASFSSSLNTQTNSPRISPDHKAKSEFRLDQKLCDPSLLHFSKEFEASEYAQYKDGLFVAPDFITPEEHEILVQSIEKKLRRYCRSGYSVGHFDHRIDNYREFSCSSWLPMNRMENATGNNPPKKNRGFKFISVLKIKMKNTTFKYHRISCYDDLSMGCVIIKLINKFARKRPFFRPEKSWTWLSPHILDLNAGGTIKAHVDNPNYSGLYVGGLCLLSTAVSTFRHVSDPKISCNVLLRPRTLYFFSNKLRYDFTHEITSNPTQRQWDGKELPLARRISIMFRVKP</sequence>
<dbReference type="PANTHER" id="PTHR21052">
    <property type="entry name" value="SPERMATOGENESIS ASSOCIATED 11-RELATED"/>
    <property type="match status" value="1"/>
</dbReference>
<dbReference type="GO" id="GO:0005759">
    <property type="term" value="C:mitochondrial matrix"/>
    <property type="evidence" value="ECO:0007669"/>
    <property type="project" value="TreeGrafter"/>
</dbReference>
<accession>A0A2T9Z7E7</accession>
<dbReference type="PANTHER" id="PTHR21052:SF0">
    <property type="entry name" value="ALPHA-KETOGLUTARATE-DEPENDENT DIOXYGENASE ALKB HOMOLOG 7, MITOCHONDRIAL"/>
    <property type="match status" value="1"/>
</dbReference>
<evidence type="ECO:0000313" key="2">
    <source>
        <dbReference type="Proteomes" id="UP000245609"/>
    </source>
</evidence>
<dbReference type="GO" id="GO:0006631">
    <property type="term" value="P:fatty acid metabolic process"/>
    <property type="evidence" value="ECO:0007669"/>
    <property type="project" value="TreeGrafter"/>
</dbReference>
<evidence type="ECO:0000313" key="1">
    <source>
        <dbReference type="EMBL" id="PVV00518.1"/>
    </source>
</evidence>
<comment type="caution">
    <text evidence="1">The sequence shown here is derived from an EMBL/GenBank/DDBJ whole genome shotgun (WGS) entry which is preliminary data.</text>
</comment>
<gene>
    <name evidence="1" type="ORF">BB560_005099</name>
</gene>
<dbReference type="Proteomes" id="UP000245609">
    <property type="component" value="Unassembled WGS sequence"/>
</dbReference>
<dbReference type="InterPro" id="IPR032870">
    <property type="entry name" value="ALKBH7-like"/>
</dbReference>
<organism evidence="1 2">
    <name type="scientific">Smittium megazygosporum</name>
    <dbReference type="NCBI Taxonomy" id="133381"/>
    <lineage>
        <taxon>Eukaryota</taxon>
        <taxon>Fungi</taxon>
        <taxon>Fungi incertae sedis</taxon>
        <taxon>Zoopagomycota</taxon>
        <taxon>Kickxellomycotina</taxon>
        <taxon>Harpellomycetes</taxon>
        <taxon>Harpellales</taxon>
        <taxon>Legeriomycetaceae</taxon>
        <taxon>Smittium</taxon>
    </lineage>
</organism>
<dbReference type="Gene3D" id="2.60.120.590">
    <property type="entry name" value="Alpha-ketoglutarate-dependent dioxygenase AlkB-like"/>
    <property type="match status" value="1"/>
</dbReference>
<dbReference type="STRING" id="133381.A0A2T9Z7E7"/>
<dbReference type="EMBL" id="MBFS01001923">
    <property type="protein sequence ID" value="PVV00518.1"/>
    <property type="molecule type" value="Genomic_DNA"/>
</dbReference>
<reference evidence="1 2" key="1">
    <citation type="journal article" date="2018" name="MBio">
        <title>Comparative Genomics Reveals the Core Gene Toolbox for the Fungus-Insect Symbiosis.</title>
        <authorList>
            <person name="Wang Y."/>
            <person name="Stata M."/>
            <person name="Wang W."/>
            <person name="Stajich J.E."/>
            <person name="White M.M."/>
            <person name="Moncalvo J.M."/>
        </authorList>
    </citation>
    <scope>NUCLEOTIDE SEQUENCE [LARGE SCALE GENOMIC DNA]</scope>
    <source>
        <strain evidence="1 2">SC-DP-2</strain>
    </source>
</reference>
<dbReference type="SUPFAM" id="SSF51197">
    <property type="entry name" value="Clavaminate synthase-like"/>
    <property type="match status" value="1"/>
</dbReference>
<proteinExistence type="predicted"/>
<dbReference type="GO" id="GO:0006974">
    <property type="term" value="P:DNA damage response"/>
    <property type="evidence" value="ECO:0007669"/>
    <property type="project" value="InterPro"/>
</dbReference>
<dbReference type="AlphaFoldDB" id="A0A2T9Z7E7"/>